<proteinExistence type="predicted"/>
<protein>
    <submittedName>
        <fullName evidence="2">Uncharacterized protein</fullName>
    </submittedName>
</protein>
<dbReference type="EMBL" id="GBXM01049003">
    <property type="protein sequence ID" value="JAH59574.1"/>
    <property type="molecule type" value="Transcribed_RNA"/>
</dbReference>
<dbReference type="AlphaFoldDB" id="A0A0E9U0Y9"/>
<name>A0A0E9U0Y9_ANGAN</name>
<sequence>MGGSERLAPGKLTNAVSTTIRC</sequence>
<accession>A0A0E9U0Y9</accession>
<reference evidence="2" key="1">
    <citation type="submission" date="2014-11" db="EMBL/GenBank/DDBJ databases">
        <authorList>
            <person name="Amaro Gonzalez C."/>
        </authorList>
    </citation>
    <scope>NUCLEOTIDE SEQUENCE</scope>
</reference>
<reference evidence="2" key="2">
    <citation type="journal article" date="2015" name="Fish Shellfish Immunol.">
        <title>Early steps in the European eel (Anguilla anguilla)-Vibrio vulnificus interaction in the gills: Role of the RtxA13 toxin.</title>
        <authorList>
            <person name="Callol A."/>
            <person name="Pajuelo D."/>
            <person name="Ebbesson L."/>
            <person name="Teles M."/>
            <person name="MacKenzie S."/>
            <person name="Amaro C."/>
        </authorList>
    </citation>
    <scope>NUCLEOTIDE SEQUENCE</scope>
</reference>
<feature type="region of interest" description="Disordered" evidence="1">
    <location>
        <begin position="1"/>
        <end position="22"/>
    </location>
</feature>
<evidence type="ECO:0000313" key="2">
    <source>
        <dbReference type="EMBL" id="JAH59574.1"/>
    </source>
</evidence>
<evidence type="ECO:0000256" key="1">
    <source>
        <dbReference type="SAM" id="MobiDB-lite"/>
    </source>
</evidence>
<organism evidence="2">
    <name type="scientific">Anguilla anguilla</name>
    <name type="common">European freshwater eel</name>
    <name type="synonym">Muraena anguilla</name>
    <dbReference type="NCBI Taxonomy" id="7936"/>
    <lineage>
        <taxon>Eukaryota</taxon>
        <taxon>Metazoa</taxon>
        <taxon>Chordata</taxon>
        <taxon>Craniata</taxon>
        <taxon>Vertebrata</taxon>
        <taxon>Euteleostomi</taxon>
        <taxon>Actinopterygii</taxon>
        <taxon>Neopterygii</taxon>
        <taxon>Teleostei</taxon>
        <taxon>Anguilliformes</taxon>
        <taxon>Anguillidae</taxon>
        <taxon>Anguilla</taxon>
    </lineage>
</organism>